<comment type="caution">
    <text evidence="3">The sequence shown here is derived from an EMBL/GenBank/DDBJ whole genome shotgun (WGS) entry which is preliminary data.</text>
</comment>
<accession>A0A432AUX0</accession>
<protein>
    <recommendedName>
        <fullName evidence="5">Glycosyltransferase family 9 protein</fullName>
    </recommendedName>
</protein>
<sequence>MNYKRKIQEIRFMTRVYPFLKSTALLCARSMAPLLALRQKSHFSPQAIYVLLQKPLGLGDLLMLSPFLLELSARSHALPVFIVTEYPEFFTIPNAQWIGPEELTAGRCEHALVLSPTLSWKHARYLLHAGWVLGYFLSDHLMCNFTRSTVRYNARQSHYFDRTFPISSILDALWASPSAGPEYPVIMQEPFRAVELPETYCCIAPYSNWPERQYPKDSWAQVIKALQKYFPVVLIGGRAPAELAMAEELAQGGAVNLVGRTTIAEVAGIIAQSRIFLGNDAGLSHIAVLSAPASVVIFGCVGGKQRIPLDSELAAHIRVLGGGSSCSSFPCYNGFSRPVCNNHEQYQCLGSISPEAVVDEALSLIEECG</sequence>
<keyword evidence="1" id="KW-0328">Glycosyltransferase</keyword>
<dbReference type="SUPFAM" id="SSF53756">
    <property type="entry name" value="UDP-Glycosyltransferase/glycogen phosphorylase"/>
    <property type="match status" value="1"/>
</dbReference>
<keyword evidence="2" id="KW-0808">Transferase</keyword>
<dbReference type="PANTHER" id="PTHR30160">
    <property type="entry name" value="TETRAACYLDISACCHARIDE 4'-KINASE-RELATED"/>
    <property type="match status" value="1"/>
</dbReference>
<reference evidence="3 4" key="1">
    <citation type="submission" date="2018-12" db="EMBL/GenBank/DDBJ databases">
        <authorList>
            <person name="Lunina O.N."/>
            <person name="Grouzdev D.S."/>
            <person name="Gorlenko V.M."/>
            <person name="Savvichev A.S."/>
        </authorList>
    </citation>
    <scope>NUCLEOTIDE SEQUENCE [LARGE SCALE GENOMIC DNA]</scope>
    <source>
        <strain evidence="3 4">BrKhr-17</strain>
    </source>
</reference>
<dbReference type="AlphaFoldDB" id="A0A432AUX0"/>
<dbReference type="InterPro" id="IPR002201">
    <property type="entry name" value="Glyco_trans_9"/>
</dbReference>
<dbReference type="Proteomes" id="UP000279908">
    <property type="component" value="Unassembled WGS sequence"/>
</dbReference>
<dbReference type="CDD" id="cd03789">
    <property type="entry name" value="GT9_LPS_heptosyltransferase"/>
    <property type="match status" value="1"/>
</dbReference>
<dbReference type="Pfam" id="PF01075">
    <property type="entry name" value="Glyco_transf_9"/>
    <property type="match status" value="1"/>
</dbReference>
<dbReference type="PANTHER" id="PTHR30160:SF1">
    <property type="entry name" value="LIPOPOLYSACCHARIDE 1,2-N-ACETYLGLUCOSAMINETRANSFERASE-RELATED"/>
    <property type="match status" value="1"/>
</dbReference>
<organism evidence="3 4">
    <name type="scientific">Chlorobium phaeovibrioides</name>
    <dbReference type="NCBI Taxonomy" id="1094"/>
    <lineage>
        <taxon>Bacteria</taxon>
        <taxon>Pseudomonadati</taxon>
        <taxon>Chlorobiota</taxon>
        <taxon>Chlorobiia</taxon>
        <taxon>Chlorobiales</taxon>
        <taxon>Chlorobiaceae</taxon>
        <taxon>Chlorobium/Pelodictyon group</taxon>
        <taxon>Chlorobium</taxon>
    </lineage>
</organism>
<dbReference type="GO" id="GO:0005829">
    <property type="term" value="C:cytosol"/>
    <property type="evidence" value="ECO:0007669"/>
    <property type="project" value="TreeGrafter"/>
</dbReference>
<evidence type="ECO:0000313" key="3">
    <source>
        <dbReference type="EMBL" id="RTY38369.1"/>
    </source>
</evidence>
<evidence type="ECO:0000313" key="4">
    <source>
        <dbReference type="Proteomes" id="UP000279908"/>
    </source>
</evidence>
<dbReference type="Gene3D" id="3.40.50.2000">
    <property type="entry name" value="Glycogen Phosphorylase B"/>
    <property type="match status" value="1"/>
</dbReference>
<dbReference type="EMBL" id="RXYK01000005">
    <property type="protein sequence ID" value="RTY38369.1"/>
    <property type="molecule type" value="Genomic_DNA"/>
</dbReference>
<evidence type="ECO:0000256" key="1">
    <source>
        <dbReference type="ARBA" id="ARBA00022676"/>
    </source>
</evidence>
<name>A0A432AUX0_CHLPH</name>
<evidence type="ECO:0008006" key="5">
    <source>
        <dbReference type="Google" id="ProtNLM"/>
    </source>
</evidence>
<gene>
    <name evidence="3" type="ORF">EKD02_04590</name>
</gene>
<proteinExistence type="predicted"/>
<evidence type="ECO:0000256" key="2">
    <source>
        <dbReference type="ARBA" id="ARBA00022679"/>
    </source>
</evidence>
<dbReference type="InterPro" id="IPR051199">
    <property type="entry name" value="LPS_LOS_Heptosyltrfase"/>
</dbReference>
<dbReference type="GO" id="GO:0008713">
    <property type="term" value="F:ADP-heptose-lipopolysaccharide heptosyltransferase activity"/>
    <property type="evidence" value="ECO:0007669"/>
    <property type="project" value="TreeGrafter"/>
</dbReference>
<dbReference type="GO" id="GO:0009244">
    <property type="term" value="P:lipopolysaccharide core region biosynthetic process"/>
    <property type="evidence" value="ECO:0007669"/>
    <property type="project" value="TreeGrafter"/>
</dbReference>